<dbReference type="AlphaFoldDB" id="A0A8T2VK09"/>
<dbReference type="InterPro" id="IPR027417">
    <property type="entry name" value="P-loop_NTPase"/>
</dbReference>
<organism evidence="10 11">
    <name type="scientific">Ceratopteris richardii</name>
    <name type="common">Triangle waterfern</name>
    <dbReference type="NCBI Taxonomy" id="49495"/>
    <lineage>
        <taxon>Eukaryota</taxon>
        <taxon>Viridiplantae</taxon>
        <taxon>Streptophyta</taxon>
        <taxon>Embryophyta</taxon>
        <taxon>Tracheophyta</taxon>
        <taxon>Polypodiopsida</taxon>
        <taxon>Polypodiidae</taxon>
        <taxon>Polypodiales</taxon>
        <taxon>Pteridineae</taxon>
        <taxon>Pteridaceae</taxon>
        <taxon>Parkerioideae</taxon>
        <taxon>Ceratopteris</taxon>
    </lineage>
</organism>
<dbReference type="SUPFAM" id="SSF52540">
    <property type="entry name" value="P-loop containing nucleoside triphosphate hydrolases"/>
    <property type="match status" value="1"/>
</dbReference>
<evidence type="ECO:0000256" key="2">
    <source>
        <dbReference type="ARBA" id="ARBA00022528"/>
    </source>
</evidence>
<evidence type="ECO:0000256" key="7">
    <source>
        <dbReference type="ARBA" id="ARBA00023180"/>
    </source>
</evidence>
<keyword evidence="2" id="KW-0150">Chloroplast</keyword>
<evidence type="ECO:0000256" key="6">
    <source>
        <dbReference type="ARBA" id="ARBA00023136"/>
    </source>
</evidence>
<keyword evidence="6 8" id="KW-0472">Membrane</keyword>
<dbReference type="OMA" id="SCSPWKV"/>
<dbReference type="GO" id="GO:0016020">
    <property type="term" value="C:membrane"/>
    <property type="evidence" value="ECO:0007669"/>
    <property type="project" value="UniProtKB-SubCell"/>
</dbReference>
<evidence type="ECO:0008006" key="12">
    <source>
        <dbReference type="Google" id="ProtNLM"/>
    </source>
</evidence>
<keyword evidence="11" id="KW-1185">Reference proteome</keyword>
<evidence type="ECO:0000313" key="10">
    <source>
        <dbReference type="EMBL" id="KAH7447590.1"/>
    </source>
</evidence>
<evidence type="ECO:0000256" key="8">
    <source>
        <dbReference type="SAM" id="Phobius"/>
    </source>
</evidence>
<feature type="signal peptide" evidence="9">
    <location>
        <begin position="1"/>
        <end position="20"/>
    </location>
</feature>
<evidence type="ECO:0000256" key="5">
    <source>
        <dbReference type="ARBA" id="ARBA00022989"/>
    </source>
</evidence>
<evidence type="ECO:0000256" key="9">
    <source>
        <dbReference type="SAM" id="SignalP"/>
    </source>
</evidence>
<feature type="chain" id="PRO_5036435758" description="Sulfotransferase" evidence="9">
    <location>
        <begin position="21"/>
        <end position="519"/>
    </location>
</feature>
<feature type="transmembrane region" description="Helical" evidence="8">
    <location>
        <begin position="477"/>
        <end position="498"/>
    </location>
</feature>
<evidence type="ECO:0000256" key="3">
    <source>
        <dbReference type="ARBA" id="ARBA00022679"/>
    </source>
</evidence>
<comment type="caution">
    <text evidence="10">The sequence shown here is derived from an EMBL/GenBank/DDBJ whole genome shotgun (WGS) entry which is preliminary data.</text>
</comment>
<keyword evidence="5 8" id="KW-1133">Transmembrane helix</keyword>
<dbReference type="InterPro" id="IPR010635">
    <property type="entry name" value="Heparan_SO4-6-sulfoTrfase"/>
</dbReference>
<evidence type="ECO:0000256" key="1">
    <source>
        <dbReference type="ARBA" id="ARBA00004167"/>
    </source>
</evidence>
<dbReference type="PANTHER" id="PTHR12812:SF0">
    <property type="entry name" value="HEPARAN-SULFATE 6-O-SULFOTRANSFERASE"/>
    <property type="match status" value="1"/>
</dbReference>
<dbReference type="PANTHER" id="PTHR12812">
    <property type="entry name" value="HEPARAN SULFATE 6-O-SULFOTRANSFERASE 3"/>
    <property type="match status" value="1"/>
</dbReference>
<keyword evidence="3" id="KW-0808">Transferase</keyword>
<keyword evidence="9" id="KW-0732">Signal</keyword>
<protein>
    <recommendedName>
        <fullName evidence="12">Sulfotransferase</fullName>
    </recommendedName>
</protein>
<evidence type="ECO:0000313" key="11">
    <source>
        <dbReference type="Proteomes" id="UP000825935"/>
    </source>
</evidence>
<dbReference type="OrthoDB" id="9970435at2759"/>
<dbReference type="GO" id="GO:0017095">
    <property type="term" value="F:heparan sulfate 6-sulfotransferase activity"/>
    <property type="evidence" value="ECO:0007669"/>
    <property type="project" value="TreeGrafter"/>
</dbReference>
<dbReference type="EMBL" id="CM035406">
    <property type="protein sequence ID" value="KAH7447591.1"/>
    <property type="molecule type" value="Genomic_DNA"/>
</dbReference>
<dbReference type="EMBL" id="CM035406">
    <property type="protein sequence ID" value="KAH7447590.1"/>
    <property type="molecule type" value="Genomic_DNA"/>
</dbReference>
<dbReference type="Gene3D" id="3.40.50.300">
    <property type="entry name" value="P-loop containing nucleotide triphosphate hydrolases"/>
    <property type="match status" value="2"/>
</dbReference>
<name>A0A8T2VK09_CERRI</name>
<gene>
    <name evidence="10" type="ORF">KP509_01G112900</name>
</gene>
<keyword evidence="4 8" id="KW-0812">Transmembrane</keyword>
<keyword evidence="7" id="KW-0325">Glycoprotein</keyword>
<dbReference type="Proteomes" id="UP000825935">
    <property type="component" value="Chromosome 1"/>
</dbReference>
<reference evidence="10" key="1">
    <citation type="submission" date="2021-08" db="EMBL/GenBank/DDBJ databases">
        <title>WGS assembly of Ceratopteris richardii.</title>
        <authorList>
            <person name="Marchant D.B."/>
            <person name="Chen G."/>
            <person name="Jenkins J."/>
            <person name="Shu S."/>
            <person name="Leebens-Mack J."/>
            <person name="Grimwood J."/>
            <person name="Schmutz J."/>
            <person name="Soltis P."/>
            <person name="Soltis D."/>
            <person name="Chen Z.-H."/>
        </authorList>
    </citation>
    <scope>NUCLEOTIDE SEQUENCE</scope>
    <source>
        <strain evidence="10">Whitten #5841</strain>
        <tissue evidence="10">Leaf</tissue>
    </source>
</reference>
<keyword evidence="2" id="KW-0934">Plastid</keyword>
<proteinExistence type="predicted"/>
<accession>A0A8T2VK09</accession>
<evidence type="ECO:0000256" key="4">
    <source>
        <dbReference type="ARBA" id="ARBA00022692"/>
    </source>
</evidence>
<comment type="subcellular location">
    <subcellularLocation>
        <location evidence="1">Membrane</location>
        <topology evidence="1">Single-pass membrane protein</topology>
    </subcellularLocation>
</comment>
<sequence length="519" mass="59320">MSTLALLSLLLPLLISGDVAFGFDYGREKCSTIVKYWAENAMHELSLFSNDHHVQLKELLYFLHVPRTGGRTYHQCLLRNLYPKEQHCDRSYDKLRFNSSNHCRLLVTHDDYSILSKLPVKSTSVVTNLRDPVDRVFSAYEFSVEVAARFLIHNLRRNPKTTKSGKNGSSTLNIWPWSLLVPWMRDDLFERERRRLSEEAEILPLGFSNYDASPFVMPLHEFIRQPMVMDIIHNGATFQVAGLTNNSYTKAAAKIRKCTIDHPNLGHHVLEVAKKRLDKMIFVGLTEKHGDSAKLFAHLIGRQILPLGQPISDTLSNEVISSADLSVPNAGISEPPNLQAPDSGSIAQSAKENLTVYGLIDKYQKCAGRLRRTQVQRRIASLKHSLPVNFSNEARQEVPEEILDEIREMNFLDLALYEHAQRRFKSQLLIYDSLQHELSKQHEHTSKIWDTEIDMDAGYMGIDESLQMGFGSTNWKFVSVLCMAVAVVTMMASFVVFIHGNRVFKLRKWQARNVVHEKF</sequence>